<reference evidence="1 2" key="2">
    <citation type="submission" date="2020-03" db="EMBL/GenBank/DDBJ databases">
        <authorList>
            <person name="Ichikawa N."/>
            <person name="Kimura A."/>
            <person name="Kitahashi Y."/>
            <person name="Uohara A."/>
        </authorList>
    </citation>
    <scope>NUCLEOTIDE SEQUENCE [LARGE SCALE GENOMIC DNA]</scope>
    <source>
        <strain evidence="1 2">NBRC 108638</strain>
    </source>
</reference>
<sequence>MTLAGAAGATDAEEAAAAASVAGEGARLARVSGVGLVMAIQPSGSWLAVSGGLDMKKARVRTHEGQRTLQWESALR</sequence>
<organism evidence="1 2">
    <name type="scientific">Phytohabitans rumicis</name>
    <dbReference type="NCBI Taxonomy" id="1076125"/>
    <lineage>
        <taxon>Bacteria</taxon>
        <taxon>Bacillati</taxon>
        <taxon>Actinomycetota</taxon>
        <taxon>Actinomycetes</taxon>
        <taxon>Micromonosporales</taxon>
        <taxon>Micromonosporaceae</taxon>
    </lineage>
</organism>
<gene>
    <name evidence="1" type="ORF">Prum_028080</name>
</gene>
<accession>A0A6V8L4W6</accession>
<protein>
    <submittedName>
        <fullName evidence="1">Uncharacterized protein</fullName>
    </submittedName>
</protein>
<dbReference type="AlphaFoldDB" id="A0A6V8L4W6"/>
<evidence type="ECO:0000313" key="2">
    <source>
        <dbReference type="Proteomes" id="UP000482960"/>
    </source>
</evidence>
<dbReference type="Proteomes" id="UP000482960">
    <property type="component" value="Unassembled WGS sequence"/>
</dbReference>
<comment type="caution">
    <text evidence="1">The sequence shown here is derived from an EMBL/GenBank/DDBJ whole genome shotgun (WGS) entry which is preliminary data.</text>
</comment>
<dbReference type="EMBL" id="BLPG01000001">
    <property type="protein sequence ID" value="GFJ89166.1"/>
    <property type="molecule type" value="Genomic_DNA"/>
</dbReference>
<proteinExistence type="predicted"/>
<name>A0A6V8L4W6_9ACTN</name>
<evidence type="ECO:0000313" key="1">
    <source>
        <dbReference type="EMBL" id="GFJ89166.1"/>
    </source>
</evidence>
<reference evidence="1 2" key="1">
    <citation type="submission" date="2020-03" db="EMBL/GenBank/DDBJ databases">
        <title>Whole genome shotgun sequence of Phytohabitans rumicis NBRC 108638.</title>
        <authorList>
            <person name="Komaki H."/>
            <person name="Tamura T."/>
        </authorList>
    </citation>
    <scope>NUCLEOTIDE SEQUENCE [LARGE SCALE GENOMIC DNA]</scope>
    <source>
        <strain evidence="1 2">NBRC 108638</strain>
    </source>
</reference>
<keyword evidence="2" id="KW-1185">Reference proteome</keyword>